<evidence type="ECO:0000259" key="3">
    <source>
        <dbReference type="Pfam" id="PF18998"/>
    </source>
</evidence>
<dbReference type="InterPro" id="IPR011889">
    <property type="entry name" value="Liste_lipo_26"/>
</dbReference>
<dbReference type="EMBL" id="PUAP01000015">
    <property type="protein sequence ID" value="PQF24457.1"/>
    <property type="molecule type" value="Genomic_DNA"/>
</dbReference>
<dbReference type="SUPFAM" id="SSF52058">
    <property type="entry name" value="L domain-like"/>
    <property type="match status" value="1"/>
</dbReference>
<dbReference type="InterPro" id="IPR050328">
    <property type="entry name" value="Dev_Immune_Receptor"/>
</dbReference>
<gene>
    <name evidence="4" type="ORF">CUS89_04080</name>
</gene>
<sequence>MRKKGLWKKQLLIFNVVMMMMLLPVGQVIAVHVESEGSPEAHSNEELVLKEDVFHFNGIPQENGTAEFSQFEEIENDWPYEGAEISTELIEAPELTIEQSDVEEFVNETEGFDPEVIESGQLGTIPWTVDTSGTLTLGSGIFDEKNNVGGRYEAKDYFNHSSANQQMINSIVITGRIELRGSLIGTRNSVLSNAEQGEHNQGFFENLPNVQTIEGMEYLDTSQVTNMERMFTQMRNLREIDVSHFDTRNVTNMNSLFYRMESLVKLDLSSFDTSNVTDMTWMFGFMGNLQELDISHFDTQNVLEMNNMFSYMRNLVELDVTNFDTSNVTSMTGMFLGMNELTEIDVTNFNTSNVISMGGLFMFMPKLKEVDVTHFDTRNVTRMDYMFFDNRSLRELDLSSFDTGNVTTMHWMFSQTALEQLTLGEAFSFHSNASLPGLSETATHLANWQNIGQGTATKPEGEFIFTSAALMANYDGRTMADTWVWQPRSFLLTIESEGAGNVTPENPTRLLIGETLEISAIPDAGWRFSHWRIERGDGTIDQVNDATTIFTMGIEEARIVATFEELEPLMTVRLPLSAVFSTTASSNHEEIISPEYDIHNESPFNIYVNVVTATDLNKMEIVNELNVLGEGQASPLIREGAPVAQENRLFEVGTEAWNTFTFTGTANRLPADIMQVEPNFTMVLRFIPNP</sequence>
<evidence type="ECO:0000256" key="2">
    <source>
        <dbReference type="SAM" id="Phobius"/>
    </source>
</evidence>
<organism evidence="4 5">
    <name type="scientific">Enterococcus mundtii</name>
    <dbReference type="NCBI Taxonomy" id="53346"/>
    <lineage>
        <taxon>Bacteria</taxon>
        <taxon>Bacillati</taxon>
        <taxon>Bacillota</taxon>
        <taxon>Bacilli</taxon>
        <taxon>Lactobacillales</taxon>
        <taxon>Enterococcaceae</taxon>
        <taxon>Enterococcus</taxon>
    </lineage>
</organism>
<keyword evidence="2" id="KW-0472">Membrane</keyword>
<dbReference type="InterPro" id="IPR005046">
    <property type="entry name" value="DUF285"/>
</dbReference>
<dbReference type="PANTHER" id="PTHR24373:SF275">
    <property type="entry name" value="TIR DOMAIN-CONTAINING PROTEIN"/>
    <property type="match status" value="1"/>
</dbReference>
<dbReference type="RefSeq" id="WP_104871129.1">
    <property type="nucleotide sequence ID" value="NZ_PUAP01000015.1"/>
</dbReference>
<dbReference type="InterPro" id="IPR032675">
    <property type="entry name" value="LRR_dom_sf"/>
</dbReference>
<keyword evidence="2" id="KW-0812">Transmembrane</keyword>
<name>A0A2S7RWU5_ENTMU</name>
<evidence type="ECO:0000256" key="1">
    <source>
        <dbReference type="ARBA" id="ARBA00022729"/>
    </source>
</evidence>
<dbReference type="AlphaFoldDB" id="A0A2S7RWU5"/>
<dbReference type="Pfam" id="PF03382">
    <property type="entry name" value="DUF285"/>
    <property type="match status" value="2"/>
</dbReference>
<reference evidence="4 5" key="1">
    <citation type="journal article" date="2018" name="Pathog. Dis.">
        <title>Whole-genome sequencing based characterization of antimicrobial resistance in Enterococcus.</title>
        <authorList>
            <person name="Tyson G."/>
        </authorList>
    </citation>
    <scope>NUCLEOTIDE SEQUENCE [LARGE SCALE GENOMIC DNA]</scope>
    <source>
        <strain evidence="4 5">CVM N55263</strain>
    </source>
</reference>
<dbReference type="Gene3D" id="3.80.10.10">
    <property type="entry name" value="Ribonuclease Inhibitor"/>
    <property type="match status" value="1"/>
</dbReference>
<dbReference type="Pfam" id="PF18998">
    <property type="entry name" value="Flg_new_2"/>
    <property type="match status" value="1"/>
</dbReference>
<accession>A0A2S7RWU5</accession>
<evidence type="ECO:0000313" key="5">
    <source>
        <dbReference type="Proteomes" id="UP000237934"/>
    </source>
</evidence>
<feature type="transmembrane region" description="Helical" evidence="2">
    <location>
        <begin position="12"/>
        <end position="33"/>
    </location>
</feature>
<keyword evidence="2" id="KW-1133">Transmembrane helix</keyword>
<proteinExistence type="predicted"/>
<evidence type="ECO:0000313" key="4">
    <source>
        <dbReference type="EMBL" id="PQF24457.1"/>
    </source>
</evidence>
<comment type="caution">
    <text evidence="4">The sequence shown here is derived from an EMBL/GenBank/DDBJ whole genome shotgun (WGS) entry which is preliminary data.</text>
</comment>
<dbReference type="PANTHER" id="PTHR24373">
    <property type="entry name" value="SLIT RELATED LEUCINE-RICH REPEAT NEURONAL PROTEIN"/>
    <property type="match status" value="1"/>
</dbReference>
<dbReference type="Proteomes" id="UP000237934">
    <property type="component" value="Unassembled WGS sequence"/>
</dbReference>
<protein>
    <recommendedName>
        <fullName evidence="3">Bacterial repeat domain-containing protein</fullName>
    </recommendedName>
</protein>
<dbReference type="NCBIfam" id="TIGR02167">
    <property type="entry name" value="Liste_lipo_26"/>
    <property type="match status" value="7"/>
</dbReference>
<dbReference type="InterPro" id="IPR044060">
    <property type="entry name" value="Bacterial_rp_domain"/>
</dbReference>
<keyword evidence="1" id="KW-0732">Signal</keyword>
<feature type="domain" description="Bacterial repeat" evidence="3">
    <location>
        <begin position="492"/>
        <end position="565"/>
    </location>
</feature>